<sequence length="449" mass="47249">MGGEGGEGVGDGLRKEVGLFGAFSIGYADVGADIYITLGLVLLYAGGAAPLALLLAAIVYVLTGLTYAKLCSLYPAAGGAQYFAYRRFGPLHGFLAGWGLLLDYIVDIALFSLASVGYLGFLVKTLFNSDALLVSPNYALAATALVALLTLLNLAGIKASSRFNEVIVLVDLVSLALVLGVGGFLLALSGSLRPRIPALGSELPAGKFLYAVTISMASYVGVEATSQVAEEVRDARRVVPRAILLAVTATITVAMIAASLYAFSGSFSSEDVQHPLSSLASRIPAIGAYLALWTGFLGTILNAASANSGVIGVSRVVYSMSRVGLLPRWLRAVNRRGSPHRAVVFSSSVAACLLLFHAFLPSAYLVDVMASLYNFGALLAYMYAHVALISVYRNPHLRLHKALLPMLGLAACAIMWGLLFALHEEGRVLALAWIVAGLAAYLLNSKVQR</sequence>
<dbReference type="PANTHER" id="PTHR42770">
    <property type="entry name" value="AMINO ACID TRANSPORTER-RELATED"/>
    <property type="match status" value="1"/>
</dbReference>
<evidence type="ECO:0000256" key="1">
    <source>
        <dbReference type="ARBA" id="ARBA00004141"/>
    </source>
</evidence>
<dbReference type="Pfam" id="PF00324">
    <property type="entry name" value="AA_permease"/>
    <property type="match status" value="1"/>
</dbReference>
<proteinExistence type="predicted"/>
<feature type="transmembrane region" description="Helical" evidence="5">
    <location>
        <begin position="238"/>
        <end position="263"/>
    </location>
</feature>
<dbReference type="GO" id="GO:0022857">
    <property type="term" value="F:transmembrane transporter activity"/>
    <property type="evidence" value="ECO:0007669"/>
    <property type="project" value="InterPro"/>
</dbReference>
<dbReference type="Gene3D" id="1.20.1740.10">
    <property type="entry name" value="Amino acid/polyamine transporter I"/>
    <property type="match status" value="1"/>
</dbReference>
<dbReference type="EMBL" id="DTFI01000072">
    <property type="protein sequence ID" value="HGI43250.1"/>
    <property type="molecule type" value="Genomic_DNA"/>
</dbReference>
<comment type="subcellular location">
    <subcellularLocation>
        <location evidence="1">Membrane</location>
        <topology evidence="1">Multi-pass membrane protein</topology>
    </subcellularLocation>
</comment>
<feature type="domain" description="Amino acid permease/ SLC12A" evidence="6">
    <location>
        <begin position="30"/>
        <end position="422"/>
    </location>
</feature>
<feature type="transmembrane region" description="Helical" evidence="5">
    <location>
        <begin position="342"/>
        <end position="360"/>
    </location>
</feature>
<organism evidence="7">
    <name type="scientific">Thermofilum pendens</name>
    <dbReference type="NCBI Taxonomy" id="2269"/>
    <lineage>
        <taxon>Archaea</taxon>
        <taxon>Thermoproteota</taxon>
        <taxon>Thermoprotei</taxon>
        <taxon>Thermofilales</taxon>
        <taxon>Thermofilaceae</taxon>
        <taxon>Thermofilum</taxon>
    </lineage>
</organism>
<comment type="caution">
    <text evidence="7">The sequence shown here is derived from an EMBL/GenBank/DDBJ whole genome shotgun (WGS) entry which is preliminary data.</text>
</comment>
<dbReference type="PIRSF" id="PIRSF006060">
    <property type="entry name" value="AA_transporter"/>
    <property type="match status" value="1"/>
</dbReference>
<feature type="transmembrane region" description="Helical" evidence="5">
    <location>
        <begin position="283"/>
        <end position="304"/>
    </location>
</feature>
<keyword evidence="4 5" id="KW-0472">Membrane</keyword>
<dbReference type="GO" id="GO:0005886">
    <property type="term" value="C:plasma membrane"/>
    <property type="evidence" value="ECO:0007669"/>
    <property type="project" value="UniProtKB-SubCell"/>
</dbReference>
<dbReference type="InterPro" id="IPR004841">
    <property type="entry name" value="AA-permease/SLC12A_dom"/>
</dbReference>
<evidence type="ECO:0000256" key="3">
    <source>
        <dbReference type="ARBA" id="ARBA00022989"/>
    </source>
</evidence>
<reference evidence="7" key="1">
    <citation type="journal article" date="2020" name="mSystems">
        <title>Genome- and Community-Level Interaction Insights into Carbon Utilization and Element Cycling Functions of Hydrothermarchaeota in Hydrothermal Sediment.</title>
        <authorList>
            <person name="Zhou Z."/>
            <person name="Liu Y."/>
            <person name="Xu W."/>
            <person name="Pan J."/>
            <person name="Luo Z.H."/>
            <person name="Li M."/>
        </authorList>
    </citation>
    <scope>NUCLEOTIDE SEQUENCE [LARGE SCALE GENOMIC DNA]</scope>
    <source>
        <strain evidence="7">SpSt-735</strain>
    </source>
</reference>
<feature type="transmembrane region" description="Helical" evidence="5">
    <location>
        <begin position="34"/>
        <end position="62"/>
    </location>
</feature>
<dbReference type="InterPro" id="IPR050367">
    <property type="entry name" value="APC_superfamily"/>
</dbReference>
<feature type="transmembrane region" description="Helical" evidence="5">
    <location>
        <begin position="167"/>
        <end position="188"/>
    </location>
</feature>
<evidence type="ECO:0000313" key="7">
    <source>
        <dbReference type="EMBL" id="HGI43250.1"/>
    </source>
</evidence>
<feature type="transmembrane region" description="Helical" evidence="5">
    <location>
        <begin position="95"/>
        <end position="118"/>
    </location>
</feature>
<feature type="transmembrane region" description="Helical" evidence="5">
    <location>
        <begin position="372"/>
        <end position="391"/>
    </location>
</feature>
<protein>
    <submittedName>
        <fullName evidence="7">Amino acid permease</fullName>
    </submittedName>
</protein>
<evidence type="ECO:0000256" key="4">
    <source>
        <dbReference type="ARBA" id="ARBA00023136"/>
    </source>
</evidence>
<keyword evidence="3 5" id="KW-1133">Transmembrane helix</keyword>
<accession>A0A7C4FEL1</accession>
<dbReference type="AlphaFoldDB" id="A0A7C4FEL1"/>
<keyword evidence="2 5" id="KW-0812">Transmembrane</keyword>
<evidence type="ECO:0000259" key="6">
    <source>
        <dbReference type="Pfam" id="PF00324"/>
    </source>
</evidence>
<feature type="transmembrane region" description="Helical" evidence="5">
    <location>
        <begin position="208"/>
        <end position="226"/>
    </location>
</feature>
<gene>
    <name evidence="7" type="ORF">ENV17_02535</name>
</gene>
<dbReference type="PANTHER" id="PTHR42770:SF11">
    <property type="entry name" value="INNER MEMBRANE TRANSPORT PROTEIN YBAT"/>
    <property type="match status" value="1"/>
</dbReference>
<feature type="transmembrane region" description="Helical" evidence="5">
    <location>
        <begin position="428"/>
        <end position="444"/>
    </location>
</feature>
<evidence type="ECO:0000256" key="2">
    <source>
        <dbReference type="ARBA" id="ARBA00022692"/>
    </source>
</evidence>
<name>A0A7C4FEL1_THEPE</name>
<feature type="transmembrane region" description="Helical" evidence="5">
    <location>
        <begin position="403"/>
        <end position="422"/>
    </location>
</feature>
<feature type="transmembrane region" description="Helical" evidence="5">
    <location>
        <begin position="138"/>
        <end position="155"/>
    </location>
</feature>
<evidence type="ECO:0000256" key="5">
    <source>
        <dbReference type="SAM" id="Phobius"/>
    </source>
</evidence>